<dbReference type="RefSeq" id="WP_090030924.1">
    <property type="nucleotide sequence ID" value="NZ_BONM01000012.1"/>
</dbReference>
<keyword evidence="4" id="KW-0547">Nucleotide-binding</keyword>
<dbReference type="Gene3D" id="3.40.50.10330">
    <property type="entry name" value="Probable inorganic polyphosphate/atp-NAD kinase, domain 1"/>
    <property type="match status" value="1"/>
</dbReference>
<dbReference type="PANTHER" id="PTHR12358">
    <property type="entry name" value="SPHINGOSINE KINASE"/>
    <property type="match status" value="1"/>
</dbReference>
<dbReference type="AlphaFoldDB" id="A0A1I0WBN4"/>
<evidence type="ECO:0000256" key="9">
    <source>
        <dbReference type="SAM" id="MobiDB-lite"/>
    </source>
</evidence>
<name>A0A1I0WBN4_9CELL</name>
<dbReference type="OrthoDB" id="142078at2"/>
<feature type="region of interest" description="Disordered" evidence="9">
    <location>
        <begin position="37"/>
        <end position="56"/>
    </location>
</feature>
<dbReference type="PROSITE" id="PS50146">
    <property type="entry name" value="DAGK"/>
    <property type="match status" value="1"/>
</dbReference>
<dbReference type="Pfam" id="PF00781">
    <property type="entry name" value="DAGK_cat"/>
    <property type="match status" value="1"/>
</dbReference>
<gene>
    <name evidence="11" type="ORF">SAMN05421867_102303</name>
</gene>
<evidence type="ECO:0000256" key="8">
    <source>
        <dbReference type="ARBA" id="ARBA00023264"/>
    </source>
</evidence>
<evidence type="ECO:0000313" key="11">
    <source>
        <dbReference type="EMBL" id="SFA85433.1"/>
    </source>
</evidence>
<sequence>MSRLVLVVNGAAGSGRARHAGRHVEDALVAAGHEVIDASGGTAPDGTPDETPHDARGRARAALDDTRADALVVVGGDGAVHLGVGLVAGTDVALGVVAHGSGDDVARALGLPRHDTAAAVARIDAGLRTGARRVDATLLDRADGGHEWAVGVVSCGLDAAVNARANAQRWPPGPARCLRALAGELRRFRPYGYRLTGLDEADRPTEVLHEGPATLVALAGTPWFGGGLHVAPGADLTDGLVDVLVAGPLTRRQVVAVFPRLYRGSHLGHPAVRVHRVAGVLVEPLPGPGTPAPPPAFADGEPVGPLPLRARVVPGALHVLA</sequence>
<keyword evidence="12" id="KW-1185">Reference proteome</keyword>
<dbReference type="InterPro" id="IPR001206">
    <property type="entry name" value="Diacylglycerol_kinase_cat_dom"/>
</dbReference>
<dbReference type="Proteomes" id="UP000199012">
    <property type="component" value="Unassembled WGS sequence"/>
</dbReference>
<proteinExistence type="inferred from homology"/>
<evidence type="ECO:0000256" key="5">
    <source>
        <dbReference type="ARBA" id="ARBA00022777"/>
    </source>
</evidence>
<comment type="similarity">
    <text evidence="2">Belongs to the diacylglycerol/lipid kinase family.</text>
</comment>
<keyword evidence="7" id="KW-0594">Phospholipid biosynthesis</keyword>
<evidence type="ECO:0000259" key="10">
    <source>
        <dbReference type="PROSITE" id="PS50146"/>
    </source>
</evidence>
<evidence type="ECO:0000256" key="4">
    <source>
        <dbReference type="ARBA" id="ARBA00022741"/>
    </source>
</evidence>
<evidence type="ECO:0000256" key="6">
    <source>
        <dbReference type="ARBA" id="ARBA00022840"/>
    </source>
</evidence>
<dbReference type="EMBL" id="FOKA01000002">
    <property type="protein sequence ID" value="SFA85433.1"/>
    <property type="molecule type" value="Genomic_DNA"/>
</dbReference>
<dbReference type="SUPFAM" id="SSF111331">
    <property type="entry name" value="NAD kinase/diacylglycerol kinase-like"/>
    <property type="match status" value="1"/>
</dbReference>
<dbReference type="Gene3D" id="2.60.200.40">
    <property type="match status" value="1"/>
</dbReference>
<evidence type="ECO:0000256" key="3">
    <source>
        <dbReference type="ARBA" id="ARBA00022679"/>
    </source>
</evidence>
<feature type="domain" description="DAGKc" evidence="10">
    <location>
        <begin position="1"/>
        <end position="143"/>
    </location>
</feature>
<accession>A0A1I0WBN4</accession>
<dbReference type="PANTHER" id="PTHR12358:SF54">
    <property type="entry name" value="SPHINGOSINE KINASE RELATED PROTEIN"/>
    <property type="match status" value="1"/>
</dbReference>
<dbReference type="GO" id="GO:0008654">
    <property type="term" value="P:phospholipid biosynthetic process"/>
    <property type="evidence" value="ECO:0007669"/>
    <property type="project" value="UniProtKB-KW"/>
</dbReference>
<keyword evidence="5 11" id="KW-0418">Kinase</keyword>
<dbReference type="InterPro" id="IPR017438">
    <property type="entry name" value="ATP-NAD_kinase_N"/>
</dbReference>
<dbReference type="GO" id="GO:0016301">
    <property type="term" value="F:kinase activity"/>
    <property type="evidence" value="ECO:0007669"/>
    <property type="project" value="UniProtKB-KW"/>
</dbReference>
<evidence type="ECO:0000313" key="12">
    <source>
        <dbReference type="Proteomes" id="UP000199012"/>
    </source>
</evidence>
<organism evidence="11 12">
    <name type="scientific">Cellulomonas marina</name>
    <dbReference type="NCBI Taxonomy" id="988821"/>
    <lineage>
        <taxon>Bacteria</taxon>
        <taxon>Bacillati</taxon>
        <taxon>Actinomycetota</taxon>
        <taxon>Actinomycetes</taxon>
        <taxon>Micrococcales</taxon>
        <taxon>Cellulomonadaceae</taxon>
        <taxon>Cellulomonas</taxon>
    </lineage>
</organism>
<dbReference type="GO" id="GO:0005524">
    <property type="term" value="F:ATP binding"/>
    <property type="evidence" value="ECO:0007669"/>
    <property type="project" value="UniProtKB-KW"/>
</dbReference>
<evidence type="ECO:0000256" key="1">
    <source>
        <dbReference type="ARBA" id="ARBA00001946"/>
    </source>
</evidence>
<keyword evidence="7" id="KW-0443">Lipid metabolism</keyword>
<evidence type="ECO:0000256" key="7">
    <source>
        <dbReference type="ARBA" id="ARBA00023209"/>
    </source>
</evidence>
<protein>
    <submittedName>
        <fullName evidence="11">Diacylglycerol kinase (ATP)</fullName>
    </submittedName>
</protein>
<dbReference type="InterPro" id="IPR050187">
    <property type="entry name" value="Lipid_Phosphate_FormReg"/>
</dbReference>
<keyword evidence="6" id="KW-0067">ATP-binding</keyword>
<keyword evidence="8" id="KW-1208">Phospholipid metabolism</keyword>
<reference evidence="12" key="1">
    <citation type="submission" date="2016-10" db="EMBL/GenBank/DDBJ databases">
        <authorList>
            <person name="Varghese N."/>
            <person name="Submissions S."/>
        </authorList>
    </citation>
    <scope>NUCLEOTIDE SEQUENCE [LARGE SCALE GENOMIC DNA]</scope>
    <source>
        <strain evidence="12">CGMCC 4.6945</strain>
    </source>
</reference>
<dbReference type="InterPro" id="IPR016064">
    <property type="entry name" value="NAD/diacylglycerol_kinase_sf"/>
</dbReference>
<evidence type="ECO:0000256" key="2">
    <source>
        <dbReference type="ARBA" id="ARBA00005983"/>
    </source>
</evidence>
<comment type="cofactor">
    <cofactor evidence="1">
        <name>Mg(2+)</name>
        <dbReference type="ChEBI" id="CHEBI:18420"/>
    </cofactor>
</comment>
<dbReference type="Pfam" id="PF19279">
    <property type="entry name" value="YegS_C"/>
    <property type="match status" value="1"/>
</dbReference>
<keyword evidence="3" id="KW-0808">Transferase</keyword>
<dbReference type="InterPro" id="IPR045540">
    <property type="entry name" value="YegS/DAGK_C"/>
</dbReference>
<dbReference type="STRING" id="988821.SAMN05421867_102303"/>
<keyword evidence="7" id="KW-0444">Lipid biosynthesis</keyword>